<sequence>MLGGTGWLGRSIVEDLLEAGTEVTCLARGESGEAPEGAHLVRADRLMPGAYDQVPGEWDEVIELSYEPQLVEPALDSLADRAKHWTLVSTVSVYAENDQPDADESAALVEPLDMAEYADAKVAAERSSAARLGSRLLIGRPGLIVGAGDPSDRFGYWPARFSRRSPTLVPTTEGRFVQVIDVSDLAAWIGQAGRAGHTGTVNAVGETIPLADFFRRASSAAGYSGELVELDDDALLSQDVRYWAGPRSLPLWLPVADAAFAQRSAHAFHESGGTTRPLDETLKSVLADEHYRGIGRPRRSGLSATEEEAVLLSAR</sequence>
<dbReference type="InterPro" id="IPR051783">
    <property type="entry name" value="NAD(P)-dependent_oxidoreduct"/>
</dbReference>
<dbReference type="Proteomes" id="UP001501594">
    <property type="component" value="Unassembled WGS sequence"/>
</dbReference>
<dbReference type="EMBL" id="BAABAU010000001">
    <property type="protein sequence ID" value="GAA4265168.1"/>
    <property type="molecule type" value="Genomic_DNA"/>
</dbReference>
<dbReference type="Gene3D" id="3.40.50.720">
    <property type="entry name" value="NAD(P)-binding Rossmann-like Domain"/>
    <property type="match status" value="1"/>
</dbReference>
<comment type="caution">
    <text evidence="2">The sequence shown here is derived from an EMBL/GenBank/DDBJ whole genome shotgun (WGS) entry which is preliminary data.</text>
</comment>
<dbReference type="SUPFAM" id="SSF51735">
    <property type="entry name" value="NAD(P)-binding Rossmann-fold domains"/>
    <property type="match status" value="1"/>
</dbReference>
<feature type="domain" description="NAD-dependent epimerase/dehydratase" evidence="1">
    <location>
        <begin position="2"/>
        <end position="195"/>
    </location>
</feature>
<accession>A0ABP8DZ93</accession>
<dbReference type="Pfam" id="PF01370">
    <property type="entry name" value="Epimerase"/>
    <property type="match status" value="1"/>
</dbReference>
<dbReference type="PANTHER" id="PTHR48079">
    <property type="entry name" value="PROTEIN YEEZ"/>
    <property type="match status" value="1"/>
</dbReference>
<name>A0ABP8DZ93_9MICO</name>
<gene>
    <name evidence="2" type="ORF">GCM10022256_07800</name>
</gene>
<evidence type="ECO:0000313" key="3">
    <source>
        <dbReference type="Proteomes" id="UP001501594"/>
    </source>
</evidence>
<keyword evidence="3" id="KW-1185">Reference proteome</keyword>
<proteinExistence type="predicted"/>
<dbReference type="PANTHER" id="PTHR48079:SF6">
    <property type="entry name" value="NAD(P)-BINDING DOMAIN-CONTAINING PROTEIN-RELATED"/>
    <property type="match status" value="1"/>
</dbReference>
<reference evidence="3" key="1">
    <citation type="journal article" date="2019" name="Int. J. Syst. Evol. Microbiol.">
        <title>The Global Catalogue of Microorganisms (GCM) 10K type strain sequencing project: providing services to taxonomists for standard genome sequencing and annotation.</title>
        <authorList>
            <consortium name="The Broad Institute Genomics Platform"/>
            <consortium name="The Broad Institute Genome Sequencing Center for Infectious Disease"/>
            <person name="Wu L."/>
            <person name="Ma J."/>
        </authorList>
    </citation>
    <scope>NUCLEOTIDE SEQUENCE [LARGE SCALE GENOMIC DNA]</scope>
    <source>
        <strain evidence="3">JCM 17442</strain>
    </source>
</reference>
<dbReference type="InterPro" id="IPR001509">
    <property type="entry name" value="Epimerase_deHydtase"/>
</dbReference>
<protein>
    <submittedName>
        <fullName evidence="2">SDR family oxidoreductase</fullName>
    </submittedName>
</protein>
<dbReference type="InterPro" id="IPR036291">
    <property type="entry name" value="NAD(P)-bd_dom_sf"/>
</dbReference>
<evidence type="ECO:0000259" key="1">
    <source>
        <dbReference type="Pfam" id="PF01370"/>
    </source>
</evidence>
<organism evidence="2 3">
    <name type="scientific">Frondihabitans peucedani</name>
    <dbReference type="NCBI Taxonomy" id="598626"/>
    <lineage>
        <taxon>Bacteria</taxon>
        <taxon>Bacillati</taxon>
        <taxon>Actinomycetota</taxon>
        <taxon>Actinomycetes</taxon>
        <taxon>Micrococcales</taxon>
        <taxon>Microbacteriaceae</taxon>
        <taxon>Frondihabitans</taxon>
    </lineage>
</organism>
<evidence type="ECO:0000313" key="2">
    <source>
        <dbReference type="EMBL" id="GAA4265168.1"/>
    </source>
</evidence>